<evidence type="ECO:0000256" key="5">
    <source>
        <dbReference type="RuleBase" id="RU000489"/>
    </source>
</evidence>
<feature type="region of interest" description="Disordered" evidence="7">
    <location>
        <begin position="465"/>
        <end position="484"/>
    </location>
</feature>
<dbReference type="PANTHER" id="PTHR11177">
    <property type="entry name" value="CHITINASE"/>
    <property type="match status" value="1"/>
</dbReference>
<reference evidence="9 10" key="1">
    <citation type="submission" date="2019-08" db="EMBL/GenBank/DDBJ databases">
        <title>Genome of Phaeodactylibacter luteus.</title>
        <authorList>
            <person name="Bowman J.P."/>
        </authorList>
    </citation>
    <scope>NUCLEOTIDE SEQUENCE [LARGE SCALE GENOMIC DNA]</scope>
    <source>
        <strain evidence="9 10">KCTC 42180</strain>
    </source>
</reference>
<evidence type="ECO:0000256" key="2">
    <source>
        <dbReference type="ARBA" id="ARBA00012729"/>
    </source>
</evidence>
<evidence type="ECO:0000256" key="3">
    <source>
        <dbReference type="ARBA" id="ARBA00022801"/>
    </source>
</evidence>
<organism evidence="9 10">
    <name type="scientific">Phaeodactylibacter luteus</name>
    <dbReference type="NCBI Taxonomy" id="1564516"/>
    <lineage>
        <taxon>Bacteria</taxon>
        <taxon>Pseudomonadati</taxon>
        <taxon>Bacteroidota</taxon>
        <taxon>Saprospiria</taxon>
        <taxon>Saprospirales</taxon>
        <taxon>Haliscomenobacteraceae</taxon>
        <taxon>Phaeodactylibacter</taxon>
    </lineage>
</organism>
<dbReference type="GO" id="GO:0005975">
    <property type="term" value="P:carbohydrate metabolic process"/>
    <property type="evidence" value="ECO:0007669"/>
    <property type="project" value="InterPro"/>
</dbReference>
<dbReference type="SUPFAM" id="SSF51445">
    <property type="entry name" value="(Trans)glycosidases"/>
    <property type="match status" value="1"/>
</dbReference>
<dbReference type="InterPro" id="IPR001579">
    <property type="entry name" value="Glyco_hydro_18_chit_AS"/>
</dbReference>
<dbReference type="PROSITE" id="PS01095">
    <property type="entry name" value="GH18_1"/>
    <property type="match status" value="1"/>
</dbReference>
<proteinExistence type="inferred from homology"/>
<evidence type="ECO:0000256" key="6">
    <source>
        <dbReference type="RuleBase" id="RU004453"/>
    </source>
</evidence>
<dbReference type="InterPro" id="IPR001223">
    <property type="entry name" value="Glyco_hydro18_cat"/>
</dbReference>
<evidence type="ECO:0000259" key="8">
    <source>
        <dbReference type="PROSITE" id="PS51910"/>
    </source>
</evidence>
<keyword evidence="10" id="KW-1185">Reference proteome</keyword>
<dbReference type="GO" id="GO:0005576">
    <property type="term" value="C:extracellular region"/>
    <property type="evidence" value="ECO:0007669"/>
    <property type="project" value="TreeGrafter"/>
</dbReference>
<dbReference type="EMBL" id="VOOR01000010">
    <property type="protein sequence ID" value="TXB64917.1"/>
    <property type="molecule type" value="Genomic_DNA"/>
</dbReference>
<name>A0A5C6RRW9_9BACT</name>
<protein>
    <recommendedName>
        <fullName evidence="2">chitinase</fullName>
        <ecNumber evidence="2">3.2.1.14</ecNumber>
    </recommendedName>
</protein>
<keyword evidence="4 5" id="KW-0326">Glycosidase</keyword>
<dbReference type="InterPro" id="IPR017853">
    <property type="entry name" value="GH"/>
</dbReference>
<dbReference type="PANTHER" id="PTHR11177:SF317">
    <property type="entry name" value="CHITINASE 12-RELATED"/>
    <property type="match status" value="1"/>
</dbReference>
<dbReference type="AlphaFoldDB" id="A0A5C6RRW9"/>
<comment type="similarity">
    <text evidence="6">Belongs to the glycosyl hydrolase 18 family.</text>
</comment>
<evidence type="ECO:0000313" key="9">
    <source>
        <dbReference type="EMBL" id="TXB64917.1"/>
    </source>
</evidence>
<dbReference type="Proteomes" id="UP000321580">
    <property type="component" value="Unassembled WGS sequence"/>
</dbReference>
<dbReference type="InterPro" id="IPR011583">
    <property type="entry name" value="Chitinase_II/V-like_cat"/>
</dbReference>
<evidence type="ECO:0000256" key="1">
    <source>
        <dbReference type="ARBA" id="ARBA00000822"/>
    </source>
</evidence>
<dbReference type="Gene3D" id="3.20.20.80">
    <property type="entry name" value="Glycosidases"/>
    <property type="match status" value="1"/>
</dbReference>
<sequence length="484" mass="53888">MYADNYYIRAKSNHSPMNRIGYLLPALIFCLFTAKLALAQRVVGYLQFQREPILHQVEMDKLTHLCIAFANPDAHGNLQTSNVDISPIVREAQRHGVKVLISLAGGALQEDWQQAWSHYLQPQQRAAFVARIMDYVRIHSLDGVDVDLEWKMVDANYSGFVLALKAALDREQKLLTAAFPAKTRYRHVSDEALLAFDFINIMAYDLTGPWTPDRAGQHAPISLARASLSYWEAQGVPRGKIVLGLPFYGWDFTDRSRIRSVNYGAIVSQNPAHAYLDQVGQLYFNGLATIKAKTRLALEEAGGVMLWELGRDAFNEYSLLRAVHYELKGGPALAADRPPQPKALSEGAAVESPGQAAARRPIVPAAAARGFGEGRLLSAQNDYRLKVEPVPNPFQDSVAIISHETEPLELVLIDSRGKVLREAILQPYAKVTWETSSFPYGYYTLTAMVGERQAARKLVKQIRAGAGPREEQGQQDILEGWPVH</sequence>
<evidence type="ECO:0000313" key="10">
    <source>
        <dbReference type="Proteomes" id="UP000321580"/>
    </source>
</evidence>
<keyword evidence="3 5" id="KW-0378">Hydrolase</keyword>
<dbReference type="GO" id="GO:0006032">
    <property type="term" value="P:chitin catabolic process"/>
    <property type="evidence" value="ECO:0007669"/>
    <property type="project" value="TreeGrafter"/>
</dbReference>
<dbReference type="EC" id="3.2.1.14" evidence="2"/>
<dbReference type="OrthoDB" id="9775889at2"/>
<dbReference type="GO" id="GO:0008843">
    <property type="term" value="F:endochitinase activity"/>
    <property type="evidence" value="ECO:0007669"/>
    <property type="project" value="UniProtKB-EC"/>
</dbReference>
<evidence type="ECO:0000256" key="4">
    <source>
        <dbReference type="ARBA" id="ARBA00023295"/>
    </source>
</evidence>
<dbReference type="SMART" id="SM00636">
    <property type="entry name" value="Glyco_18"/>
    <property type="match status" value="1"/>
</dbReference>
<gene>
    <name evidence="9" type="ORF">FRY97_06745</name>
</gene>
<comment type="catalytic activity">
    <reaction evidence="1">
        <text>Random endo-hydrolysis of N-acetyl-beta-D-glucosaminide (1-&gt;4)-beta-linkages in chitin and chitodextrins.</text>
        <dbReference type="EC" id="3.2.1.14"/>
    </reaction>
</comment>
<evidence type="ECO:0000256" key="7">
    <source>
        <dbReference type="SAM" id="MobiDB-lite"/>
    </source>
</evidence>
<comment type="caution">
    <text evidence="9">The sequence shown here is derived from an EMBL/GenBank/DDBJ whole genome shotgun (WGS) entry which is preliminary data.</text>
</comment>
<dbReference type="PROSITE" id="PS51910">
    <property type="entry name" value="GH18_2"/>
    <property type="match status" value="1"/>
</dbReference>
<dbReference type="InterPro" id="IPR050314">
    <property type="entry name" value="Glycosyl_Hydrlase_18"/>
</dbReference>
<dbReference type="GO" id="GO:0008061">
    <property type="term" value="F:chitin binding"/>
    <property type="evidence" value="ECO:0007669"/>
    <property type="project" value="InterPro"/>
</dbReference>
<feature type="domain" description="GH18" evidence="8">
    <location>
        <begin position="40"/>
        <end position="330"/>
    </location>
</feature>
<dbReference type="Gene3D" id="3.40.5.30">
    <property type="entry name" value="(Trans)glycosidases - domain 2"/>
    <property type="match status" value="1"/>
</dbReference>
<accession>A0A5C6RRW9</accession>
<dbReference type="Pfam" id="PF00704">
    <property type="entry name" value="Glyco_hydro_18"/>
    <property type="match status" value="1"/>
</dbReference>